<protein>
    <submittedName>
        <fullName evidence="2">Uncharacterized protein LOC105038299</fullName>
    </submittedName>
</protein>
<dbReference type="RefSeq" id="XP_010912365.1">
    <property type="nucleotide sequence ID" value="XM_010914063.3"/>
</dbReference>
<gene>
    <name evidence="2" type="primary">LOC105038299</name>
</gene>
<accession>A0A6I9QNE1</accession>
<proteinExistence type="predicted"/>
<dbReference type="OrthoDB" id="682663at2759"/>
<evidence type="ECO:0000313" key="2">
    <source>
        <dbReference type="RefSeq" id="XP_010912365.1"/>
    </source>
</evidence>
<evidence type="ECO:0000313" key="1">
    <source>
        <dbReference type="Proteomes" id="UP000504607"/>
    </source>
</evidence>
<dbReference type="GeneID" id="105038299"/>
<dbReference type="Proteomes" id="UP000504607">
    <property type="component" value="Chromosome 2"/>
</dbReference>
<name>A0A6I9QNE1_ELAGV</name>
<dbReference type="KEGG" id="egu:105038299"/>
<sequence>MPPSPASGDYELRHWRVVKKPSLRRPAITMAPLDLNGGGDFELHNWSRADTGYTSLRDILASSPSSSSASYGLLSPTHSACPGTPGAGEIQIRNRLVKQAAYAYLQPTPSSWASGTPRRRHGPLRRLLSVLSCGVASSCLHFVGRFLQSIRRSRR</sequence>
<organism evidence="1 2">
    <name type="scientific">Elaeis guineensis var. tenera</name>
    <name type="common">Oil palm</name>
    <dbReference type="NCBI Taxonomy" id="51953"/>
    <lineage>
        <taxon>Eukaryota</taxon>
        <taxon>Viridiplantae</taxon>
        <taxon>Streptophyta</taxon>
        <taxon>Embryophyta</taxon>
        <taxon>Tracheophyta</taxon>
        <taxon>Spermatophyta</taxon>
        <taxon>Magnoliopsida</taxon>
        <taxon>Liliopsida</taxon>
        <taxon>Arecaceae</taxon>
        <taxon>Arecoideae</taxon>
        <taxon>Cocoseae</taxon>
        <taxon>Elaeidinae</taxon>
        <taxon>Elaeis</taxon>
    </lineage>
</organism>
<dbReference type="AlphaFoldDB" id="A0A6I9QNE1"/>
<reference evidence="2" key="1">
    <citation type="submission" date="2025-08" db="UniProtKB">
        <authorList>
            <consortium name="RefSeq"/>
        </authorList>
    </citation>
    <scope>IDENTIFICATION</scope>
</reference>
<dbReference type="PANTHER" id="PTHR34569:SF2">
    <property type="entry name" value="EXPRESSED PROTEIN"/>
    <property type="match status" value="1"/>
</dbReference>
<dbReference type="PANTHER" id="PTHR34569">
    <property type="entry name" value="EXPRESSED PROTEIN"/>
    <property type="match status" value="1"/>
</dbReference>
<dbReference type="InParanoid" id="A0A6I9QNE1"/>
<dbReference type="FunCoup" id="A0A6I9QNE1">
    <property type="interactions" value="1"/>
</dbReference>
<keyword evidence="1" id="KW-1185">Reference proteome</keyword>